<dbReference type="InterPro" id="IPR018309">
    <property type="entry name" value="Tscrpt_reg_PadR_C"/>
</dbReference>
<dbReference type="Gene3D" id="1.10.10.10">
    <property type="entry name" value="Winged helix-like DNA-binding domain superfamily/Winged helix DNA-binding domain"/>
    <property type="match status" value="1"/>
</dbReference>
<name>A0A1T2X6Q6_9BACL</name>
<dbReference type="PANTHER" id="PTHR43252:SF6">
    <property type="entry name" value="NEGATIVE TRANSCRIPTION REGULATOR PADR"/>
    <property type="match status" value="1"/>
</dbReference>
<reference evidence="3 4" key="1">
    <citation type="submission" date="2017-01" db="EMBL/GenBank/DDBJ databases">
        <title>Genome analysis of Paenibacillus selenitrireducens ES3-24.</title>
        <authorList>
            <person name="Xu D."/>
            <person name="Yao R."/>
            <person name="Zheng S."/>
        </authorList>
    </citation>
    <scope>NUCLEOTIDE SEQUENCE [LARGE SCALE GENOMIC DNA]</scope>
    <source>
        <strain evidence="3 4">ES3-24</strain>
    </source>
</reference>
<protein>
    <recommendedName>
        <fullName evidence="5">PadR family transcriptional regulator</fullName>
    </recommendedName>
</protein>
<evidence type="ECO:0008006" key="5">
    <source>
        <dbReference type="Google" id="ProtNLM"/>
    </source>
</evidence>
<evidence type="ECO:0000313" key="3">
    <source>
        <dbReference type="EMBL" id="OPA75568.1"/>
    </source>
</evidence>
<evidence type="ECO:0000259" key="2">
    <source>
        <dbReference type="Pfam" id="PF10400"/>
    </source>
</evidence>
<sequence>MNSQDVILGMLLKGPKSGYDMKQKFQSTFSFFYDASFGTIYPTLSKMEALGYITKESIIQEGKPNKNIYSITPSGREKFQEYIHSPMESEVYRSDFLMRLFFGEFVDKAVIIGWFERKIEELEASHQSLSTGYEQFIHHSSPTQALCAEFGMEQLKMSFAFLKKGLEKLHNLEE</sequence>
<dbReference type="Pfam" id="PF10400">
    <property type="entry name" value="Vir_act_alpha_C"/>
    <property type="match status" value="1"/>
</dbReference>
<accession>A0A1T2X6Q6</accession>
<evidence type="ECO:0000313" key="4">
    <source>
        <dbReference type="Proteomes" id="UP000190188"/>
    </source>
</evidence>
<dbReference type="Pfam" id="PF03551">
    <property type="entry name" value="PadR"/>
    <property type="match status" value="1"/>
</dbReference>
<dbReference type="STRING" id="1324314.BVG16_19690"/>
<dbReference type="Proteomes" id="UP000190188">
    <property type="component" value="Unassembled WGS sequence"/>
</dbReference>
<dbReference type="InterPro" id="IPR036388">
    <property type="entry name" value="WH-like_DNA-bd_sf"/>
</dbReference>
<gene>
    <name evidence="3" type="ORF">BVG16_19690</name>
</gene>
<keyword evidence="4" id="KW-1185">Reference proteome</keyword>
<organism evidence="3 4">
    <name type="scientific">Paenibacillus selenitireducens</name>
    <dbReference type="NCBI Taxonomy" id="1324314"/>
    <lineage>
        <taxon>Bacteria</taxon>
        <taxon>Bacillati</taxon>
        <taxon>Bacillota</taxon>
        <taxon>Bacilli</taxon>
        <taxon>Bacillales</taxon>
        <taxon>Paenibacillaceae</taxon>
        <taxon>Paenibacillus</taxon>
    </lineage>
</organism>
<dbReference type="PANTHER" id="PTHR43252">
    <property type="entry name" value="TRANSCRIPTIONAL REGULATOR YQJI"/>
    <property type="match status" value="1"/>
</dbReference>
<comment type="caution">
    <text evidence="3">The sequence shown here is derived from an EMBL/GenBank/DDBJ whole genome shotgun (WGS) entry which is preliminary data.</text>
</comment>
<evidence type="ECO:0000259" key="1">
    <source>
        <dbReference type="Pfam" id="PF03551"/>
    </source>
</evidence>
<dbReference type="InterPro" id="IPR036390">
    <property type="entry name" value="WH_DNA-bd_sf"/>
</dbReference>
<dbReference type="RefSeq" id="WP_078500795.1">
    <property type="nucleotide sequence ID" value="NZ_MSZX01000008.1"/>
</dbReference>
<dbReference type="Gene3D" id="6.10.140.1570">
    <property type="match status" value="1"/>
</dbReference>
<dbReference type="AlphaFoldDB" id="A0A1T2X6Q6"/>
<dbReference type="InterPro" id="IPR005149">
    <property type="entry name" value="Tscrpt_reg_PadR_N"/>
</dbReference>
<dbReference type="OrthoDB" id="9783723at2"/>
<dbReference type="SUPFAM" id="SSF46785">
    <property type="entry name" value="Winged helix' DNA-binding domain"/>
    <property type="match status" value="1"/>
</dbReference>
<dbReference type="EMBL" id="MSZX01000008">
    <property type="protein sequence ID" value="OPA75568.1"/>
    <property type="molecule type" value="Genomic_DNA"/>
</dbReference>
<feature type="domain" description="Transcription regulator PadR N-terminal" evidence="1">
    <location>
        <begin position="7"/>
        <end position="81"/>
    </location>
</feature>
<feature type="domain" description="Transcription regulator PadR C-terminal" evidence="2">
    <location>
        <begin position="93"/>
        <end position="169"/>
    </location>
</feature>
<proteinExistence type="predicted"/>